<dbReference type="InterPro" id="IPR002543">
    <property type="entry name" value="FtsK_dom"/>
</dbReference>
<keyword evidence="5 16" id="KW-0812">Transmembrane</keyword>
<dbReference type="Gene3D" id="3.40.50.300">
    <property type="entry name" value="P-loop containing nucleotide triphosphate hydrolases"/>
    <property type="match status" value="1"/>
</dbReference>
<organism evidence="18 19">
    <name type="scientific">Candidatus Uhrbacteria bacterium RIFCSPLOWO2_02_FULL_49_11</name>
    <dbReference type="NCBI Taxonomy" id="1802409"/>
    <lineage>
        <taxon>Bacteria</taxon>
        <taxon>Candidatus Uhriibacteriota</taxon>
    </lineage>
</organism>
<dbReference type="PANTHER" id="PTHR22683">
    <property type="entry name" value="SPORULATION PROTEIN RELATED"/>
    <property type="match status" value="1"/>
</dbReference>
<evidence type="ECO:0000256" key="11">
    <source>
        <dbReference type="ARBA" id="ARBA00023136"/>
    </source>
</evidence>
<dbReference type="SUPFAM" id="SSF46785">
    <property type="entry name" value="Winged helix' DNA-binding domain"/>
    <property type="match status" value="1"/>
</dbReference>
<evidence type="ECO:0000256" key="5">
    <source>
        <dbReference type="ARBA" id="ARBA00022692"/>
    </source>
</evidence>
<evidence type="ECO:0000259" key="17">
    <source>
        <dbReference type="PROSITE" id="PS50901"/>
    </source>
</evidence>
<evidence type="ECO:0000313" key="18">
    <source>
        <dbReference type="EMBL" id="OGL87761.1"/>
    </source>
</evidence>
<evidence type="ECO:0000313" key="19">
    <source>
        <dbReference type="Proteomes" id="UP000178264"/>
    </source>
</evidence>
<dbReference type="InterPro" id="IPR025199">
    <property type="entry name" value="FtsK_4TM"/>
</dbReference>
<dbReference type="Gene3D" id="3.30.980.40">
    <property type="match status" value="1"/>
</dbReference>
<evidence type="ECO:0000256" key="7">
    <source>
        <dbReference type="ARBA" id="ARBA00022829"/>
    </source>
</evidence>
<evidence type="ECO:0000256" key="12">
    <source>
        <dbReference type="ARBA" id="ARBA00023306"/>
    </source>
</evidence>
<dbReference type="InterPro" id="IPR027417">
    <property type="entry name" value="P-loop_NTPase"/>
</dbReference>
<feature type="region of interest" description="Disordered" evidence="15">
    <location>
        <begin position="729"/>
        <end position="757"/>
    </location>
</feature>
<feature type="transmembrane region" description="Helical" evidence="16">
    <location>
        <begin position="58"/>
        <end position="83"/>
    </location>
</feature>
<evidence type="ECO:0000256" key="8">
    <source>
        <dbReference type="ARBA" id="ARBA00022840"/>
    </source>
</evidence>
<dbReference type="GO" id="GO:0005524">
    <property type="term" value="F:ATP binding"/>
    <property type="evidence" value="ECO:0007669"/>
    <property type="project" value="UniProtKB-UniRule"/>
</dbReference>
<evidence type="ECO:0000256" key="14">
    <source>
        <dbReference type="PROSITE-ProRule" id="PRU00289"/>
    </source>
</evidence>
<dbReference type="SMART" id="SM00382">
    <property type="entry name" value="AAA"/>
    <property type="match status" value="1"/>
</dbReference>
<dbReference type="Pfam" id="PF01580">
    <property type="entry name" value="FtsK_SpoIIIE"/>
    <property type="match status" value="1"/>
</dbReference>
<comment type="subunit">
    <text evidence="13">Homohexamer. Forms a ring that surrounds DNA.</text>
</comment>
<dbReference type="InterPro" id="IPR050206">
    <property type="entry name" value="FtsK/SpoIIIE/SftA"/>
</dbReference>
<keyword evidence="6 14" id="KW-0547">Nucleotide-binding</keyword>
<dbReference type="GO" id="GO:0007059">
    <property type="term" value="P:chromosome segregation"/>
    <property type="evidence" value="ECO:0007669"/>
    <property type="project" value="UniProtKB-KW"/>
</dbReference>
<feature type="transmembrane region" description="Helical" evidence="16">
    <location>
        <begin position="28"/>
        <end position="46"/>
    </location>
</feature>
<dbReference type="Pfam" id="PF09397">
    <property type="entry name" value="FtsK_gamma"/>
    <property type="match status" value="1"/>
</dbReference>
<comment type="similarity">
    <text evidence="2">Belongs to the FtsK/SpoIIIE/SftA family.</text>
</comment>
<keyword evidence="3" id="KW-1003">Cell membrane</keyword>
<proteinExistence type="inferred from homology"/>
<evidence type="ECO:0000256" key="13">
    <source>
        <dbReference type="ARBA" id="ARBA00025923"/>
    </source>
</evidence>
<keyword evidence="4" id="KW-0132">Cell division</keyword>
<dbReference type="PROSITE" id="PS50901">
    <property type="entry name" value="FTSK"/>
    <property type="match status" value="1"/>
</dbReference>
<evidence type="ECO:0000256" key="1">
    <source>
        <dbReference type="ARBA" id="ARBA00004651"/>
    </source>
</evidence>
<dbReference type="Gene3D" id="1.10.10.10">
    <property type="entry name" value="Winged helix-like DNA-binding domain superfamily/Winged helix DNA-binding domain"/>
    <property type="match status" value="1"/>
</dbReference>
<evidence type="ECO:0000256" key="4">
    <source>
        <dbReference type="ARBA" id="ARBA00022618"/>
    </source>
</evidence>
<dbReference type="EMBL" id="MGER01000060">
    <property type="protein sequence ID" value="OGL87761.1"/>
    <property type="molecule type" value="Genomic_DNA"/>
</dbReference>
<dbReference type="InterPro" id="IPR018541">
    <property type="entry name" value="Ftsk_gamma"/>
</dbReference>
<evidence type="ECO:0000256" key="16">
    <source>
        <dbReference type="SAM" id="Phobius"/>
    </source>
</evidence>
<dbReference type="InterPro" id="IPR036388">
    <property type="entry name" value="WH-like_DNA-bd_sf"/>
</dbReference>
<feature type="binding site" evidence="14">
    <location>
        <begin position="419"/>
        <end position="426"/>
    </location>
    <ligand>
        <name>ATP</name>
        <dbReference type="ChEBI" id="CHEBI:30616"/>
    </ligand>
</feature>
<keyword evidence="9 16" id="KW-1133">Transmembrane helix</keyword>
<dbReference type="GO" id="GO:0005886">
    <property type="term" value="C:plasma membrane"/>
    <property type="evidence" value="ECO:0007669"/>
    <property type="project" value="UniProtKB-SubCell"/>
</dbReference>
<dbReference type="GO" id="GO:0051301">
    <property type="term" value="P:cell division"/>
    <property type="evidence" value="ECO:0007669"/>
    <property type="project" value="UniProtKB-KW"/>
</dbReference>
<comment type="caution">
    <text evidence="18">The sequence shown here is derived from an EMBL/GenBank/DDBJ whole genome shotgun (WGS) entry which is preliminary data.</text>
</comment>
<evidence type="ECO:0000256" key="15">
    <source>
        <dbReference type="SAM" id="MobiDB-lite"/>
    </source>
</evidence>
<evidence type="ECO:0000256" key="3">
    <source>
        <dbReference type="ARBA" id="ARBA00022475"/>
    </source>
</evidence>
<evidence type="ECO:0000256" key="9">
    <source>
        <dbReference type="ARBA" id="ARBA00022989"/>
    </source>
</evidence>
<evidence type="ECO:0000256" key="10">
    <source>
        <dbReference type="ARBA" id="ARBA00023125"/>
    </source>
</evidence>
<dbReference type="GO" id="GO:0003677">
    <property type="term" value="F:DNA binding"/>
    <property type="evidence" value="ECO:0007669"/>
    <property type="project" value="UniProtKB-KW"/>
</dbReference>
<keyword evidence="10" id="KW-0238">DNA-binding</keyword>
<dbReference type="CDD" id="cd01127">
    <property type="entry name" value="TrwB_TraG_TraD_VirD4"/>
    <property type="match status" value="1"/>
</dbReference>
<accession>A0A1F7VBB9</accession>
<keyword evidence="12" id="KW-0131">Cell cycle</keyword>
<feature type="transmembrane region" description="Helical" evidence="16">
    <location>
        <begin position="143"/>
        <end position="164"/>
    </location>
</feature>
<feature type="transmembrane region" description="Helical" evidence="16">
    <location>
        <begin position="95"/>
        <end position="113"/>
    </location>
</feature>
<gene>
    <name evidence="18" type="ORF">A3I42_01070</name>
</gene>
<evidence type="ECO:0000256" key="6">
    <source>
        <dbReference type="ARBA" id="ARBA00022741"/>
    </source>
</evidence>
<keyword evidence="8 14" id="KW-0067">ATP-binding</keyword>
<dbReference type="SUPFAM" id="SSF52540">
    <property type="entry name" value="P-loop containing nucleoside triphosphate hydrolases"/>
    <property type="match status" value="1"/>
</dbReference>
<comment type="subcellular location">
    <subcellularLocation>
        <location evidence="1">Cell membrane</location>
        <topology evidence="1">Multi-pass membrane protein</topology>
    </subcellularLocation>
</comment>
<sequence length="757" mass="83582">MARYYREERPRIPRTRERESMSPETKRALGIIFLFALGVLSVLAFFDLAGPVGNTWRLFLATFFGRVDVLVPLLLLAVAMHTLFPEKFAVERGQWWGVVCLLMALIGLFHLRIPSEDALAVIGEERGGGYLGLLASYPLRQVAGIWGALVILFALGLAGLILIFETSITGLLAPTRWGMRVIAWVRDRLRTMAELFHGRFGREAQEEDEEVLFHRQDIEDGEEEDFSSHDAPLSPEADADAVTGALHPREHQMQVVPRPLFPVPHRRKKVDIPFELLTGKAGKPTSGDIGANQETIRKTFANFGIEVEMGEVSVGPTVTQYTLRPAEGVKVSQITSLSNDLALSLAAHPIRIEAPIPGKSLVGIEVPNQQVAIVPLREVLLSDEFKKRNSALTIAIGRDVAGKPWLADVGRMPHLLIAGATGSGKSVMINSCIISLLYQNQPEDLRFILVDPKRVELTVYNGLPHLLTPVVTEVDRTINALRWVVGEMDRRFQLLSETGKRNIEMYNSNGGERLPYIVVVIDELADLMSVAAAEVEAAIIRLAQMARAVGIHLIVATQRPSVDIITGLIKANITSRIAFAVASAVDSRTILDLSGAEKLLGRGDLLFTTAELSKPRRLQGAYVSDEEIERVVAYWKEKGGAPSYDDEILEKRATAQEYLEGEGEGDMRLAEARELVVRAGRASASFLQRRMSVGYARAARLLDLLEEEGTIGPGDGAKPRDVLVTIEDLHTREFTPEPGEEEIEQRSDENLSDNEDE</sequence>
<name>A0A1F7VBB9_9BACT</name>
<feature type="domain" description="FtsK" evidence="17">
    <location>
        <begin position="402"/>
        <end position="588"/>
    </location>
</feature>
<dbReference type="InterPro" id="IPR036390">
    <property type="entry name" value="WH_DNA-bd_sf"/>
</dbReference>
<dbReference type="Pfam" id="PF17854">
    <property type="entry name" value="FtsK_alpha"/>
    <property type="match status" value="1"/>
</dbReference>
<dbReference type="Pfam" id="PF13491">
    <property type="entry name" value="FtsK_4TM"/>
    <property type="match status" value="1"/>
</dbReference>
<protein>
    <recommendedName>
        <fullName evidence="17">FtsK domain-containing protein</fullName>
    </recommendedName>
</protein>
<dbReference type="SMART" id="SM00843">
    <property type="entry name" value="Ftsk_gamma"/>
    <property type="match status" value="1"/>
</dbReference>
<keyword evidence="11 16" id="KW-0472">Membrane</keyword>
<dbReference type="InterPro" id="IPR041027">
    <property type="entry name" value="FtsK_alpha"/>
</dbReference>
<dbReference type="PANTHER" id="PTHR22683:SF41">
    <property type="entry name" value="DNA TRANSLOCASE FTSK"/>
    <property type="match status" value="1"/>
</dbReference>
<dbReference type="AlphaFoldDB" id="A0A1F7VBB9"/>
<evidence type="ECO:0000256" key="2">
    <source>
        <dbReference type="ARBA" id="ARBA00006474"/>
    </source>
</evidence>
<dbReference type="InterPro" id="IPR003593">
    <property type="entry name" value="AAA+_ATPase"/>
</dbReference>
<reference evidence="18 19" key="1">
    <citation type="journal article" date="2016" name="Nat. Commun.">
        <title>Thousands of microbial genomes shed light on interconnected biogeochemical processes in an aquifer system.</title>
        <authorList>
            <person name="Anantharaman K."/>
            <person name="Brown C.T."/>
            <person name="Hug L.A."/>
            <person name="Sharon I."/>
            <person name="Castelle C.J."/>
            <person name="Probst A.J."/>
            <person name="Thomas B.C."/>
            <person name="Singh A."/>
            <person name="Wilkins M.J."/>
            <person name="Karaoz U."/>
            <person name="Brodie E.L."/>
            <person name="Williams K.H."/>
            <person name="Hubbard S.S."/>
            <person name="Banfield J.F."/>
        </authorList>
    </citation>
    <scope>NUCLEOTIDE SEQUENCE [LARGE SCALE GENOMIC DNA]</scope>
</reference>
<keyword evidence="7" id="KW-0159">Chromosome partition</keyword>
<dbReference type="Proteomes" id="UP000178264">
    <property type="component" value="Unassembled WGS sequence"/>
</dbReference>